<dbReference type="InterPro" id="IPR005234">
    <property type="entry name" value="ScpB_csome_segregation"/>
</dbReference>
<evidence type="ECO:0000256" key="3">
    <source>
        <dbReference type="ARBA" id="ARBA00022829"/>
    </source>
</evidence>
<dbReference type="NCBIfam" id="TIGR00281">
    <property type="entry name" value="SMC-Scp complex subunit ScpB"/>
    <property type="match status" value="1"/>
</dbReference>
<dbReference type="GO" id="GO:0005737">
    <property type="term" value="C:cytoplasm"/>
    <property type="evidence" value="ECO:0007669"/>
    <property type="project" value="UniProtKB-SubCell"/>
</dbReference>
<dbReference type="InterPro" id="IPR036390">
    <property type="entry name" value="WH_DNA-bd_sf"/>
</dbReference>
<keyword evidence="4 5" id="KW-0131">Cell cycle</keyword>
<proteinExistence type="inferred from homology"/>
<evidence type="ECO:0000313" key="7">
    <source>
        <dbReference type="Proteomes" id="UP000180254"/>
    </source>
</evidence>
<organism evidence="6 7">
    <name type="scientific">Andreesenia angusta</name>
    <dbReference type="NCBI Taxonomy" id="39480"/>
    <lineage>
        <taxon>Bacteria</taxon>
        <taxon>Bacillati</taxon>
        <taxon>Bacillota</taxon>
        <taxon>Tissierellia</taxon>
        <taxon>Tissierellales</taxon>
        <taxon>Gottschalkiaceae</taxon>
        <taxon>Andreesenia</taxon>
    </lineage>
</organism>
<comment type="subunit">
    <text evidence="5">Homodimer. Homodimerization may be required to stabilize the binding of ScpA to the Smc head domains. Component of a cohesin-like complex composed of ScpA, ScpB and the Smc homodimer, in which ScpA and ScpB bind to the head domain of Smc. The presence of the three proteins is required for the association of the complex with DNA.</text>
</comment>
<dbReference type="HAMAP" id="MF_01804">
    <property type="entry name" value="ScpB"/>
    <property type="match status" value="1"/>
</dbReference>
<dbReference type="GO" id="GO:0051301">
    <property type="term" value="P:cell division"/>
    <property type="evidence" value="ECO:0007669"/>
    <property type="project" value="UniProtKB-KW"/>
</dbReference>
<keyword evidence="7" id="KW-1185">Reference proteome</keyword>
<comment type="subcellular location">
    <subcellularLocation>
        <location evidence="5">Cytoplasm</location>
    </subcellularLocation>
    <text evidence="5">Associated with two foci at the outer edges of the nucleoid region in young cells, and at four foci within both cell halves in older cells.</text>
</comment>
<dbReference type="Pfam" id="PF04079">
    <property type="entry name" value="SMC_ScpB"/>
    <property type="match status" value="1"/>
</dbReference>
<keyword evidence="2 5" id="KW-0132">Cell division</keyword>
<accession>A0A1S1VAV6</accession>
<evidence type="ECO:0000313" key="6">
    <source>
        <dbReference type="EMBL" id="OHW62969.1"/>
    </source>
</evidence>
<dbReference type="STRING" id="39480.EUAN_07530"/>
<dbReference type="AlphaFoldDB" id="A0A1S1VAV6"/>
<dbReference type="RefSeq" id="WP_071061836.1">
    <property type="nucleotide sequence ID" value="NZ_MKIE01000002.1"/>
</dbReference>
<dbReference type="PANTHER" id="PTHR34298:SF2">
    <property type="entry name" value="SEGREGATION AND CONDENSATION PROTEIN B"/>
    <property type="match status" value="1"/>
</dbReference>
<sequence length="182" mass="21066">MDIKEIKAVIEGLLFTWGEPLHIREIEKILETPRQELVKIIEEMRDEFNYNRRGIQIVRTEQSYQLSTRLEHFEYVKKLHNRKENKGISNAALETLTIVAYKQPITKTEIEDIRGVKCDKAVQTLADRQLIAEVGRLDKPGKPILYGTTDEFLRAFGLGSIKELPILESDENLEIQEEEGTD</sequence>
<name>A0A1S1VAV6_9FIRM</name>
<keyword evidence="1 5" id="KW-0963">Cytoplasm</keyword>
<protein>
    <recommendedName>
        <fullName evidence="5">Segregation and condensation protein B</fullName>
    </recommendedName>
</protein>
<dbReference type="GO" id="GO:0051304">
    <property type="term" value="P:chromosome separation"/>
    <property type="evidence" value="ECO:0007669"/>
    <property type="project" value="InterPro"/>
</dbReference>
<dbReference type="Gene3D" id="1.10.10.10">
    <property type="entry name" value="Winged helix-like DNA-binding domain superfamily/Winged helix DNA-binding domain"/>
    <property type="match status" value="2"/>
</dbReference>
<reference evidence="6 7" key="1">
    <citation type="submission" date="2016-09" db="EMBL/GenBank/DDBJ databases">
        <title>Genome sequence of Eubacterium angustum.</title>
        <authorList>
            <person name="Poehlein A."/>
            <person name="Daniel R."/>
        </authorList>
    </citation>
    <scope>NUCLEOTIDE SEQUENCE [LARGE SCALE GENOMIC DNA]</scope>
    <source>
        <strain evidence="6 7">DSM 1989</strain>
    </source>
</reference>
<dbReference type="Proteomes" id="UP000180254">
    <property type="component" value="Unassembled WGS sequence"/>
</dbReference>
<keyword evidence="3 5" id="KW-0159">Chromosome partition</keyword>
<dbReference type="SUPFAM" id="SSF46785">
    <property type="entry name" value="Winged helix' DNA-binding domain"/>
    <property type="match status" value="2"/>
</dbReference>
<evidence type="ECO:0000256" key="1">
    <source>
        <dbReference type="ARBA" id="ARBA00022490"/>
    </source>
</evidence>
<dbReference type="PIRSF" id="PIRSF019345">
    <property type="entry name" value="ScpB"/>
    <property type="match status" value="1"/>
</dbReference>
<dbReference type="OrthoDB" id="9806226at2"/>
<evidence type="ECO:0000256" key="5">
    <source>
        <dbReference type="HAMAP-Rule" id="MF_01804"/>
    </source>
</evidence>
<dbReference type="GO" id="GO:0006260">
    <property type="term" value="P:DNA replication"/>
    <property type="evidence" value="ECO:0007669"/>
    <property type="project" value="UniProtKB-UniRule"/>
</dbReference>
<evidence type="ECO:0000256" key="2">
    <source>
        <dbReference type="ARBA" id="ARBA00022618"/>
    </source>
</evidence>
<comment type="function">
    <text evidence="5">Participates in chromosomal partition during cell division. May act via the formation of a condensin-like complex containing Smc and ScpA that pull DNA away from mid-cell into both cell halves.</text>
</comment>
<evidence type="ECO:0000256" key="4">
    <source>
        <dbReference type="ARBA" id="ARBA00023306"/>
    </source>
</evidence>
<dbReference type="PANTHER" id="PTHR34298">
    <property type="entry name" value="SEGREGATION AND CONDENSATION PROTEIN B"/>
    <property type="match status" value="1"/>
</dbReference>
<comment type="similarity">
    <text evidence="5">Belongs to the ScpB family.</text>
</comment>
<gene>
    <name evidence="5 6" type="primary">scpB</name>
    <name evidence="6" type="ORF">EUAN_07530</name>
</gene>
<dbReference type="InterPro" id="IPR036388">
    <property type="entry name" value="WH-like_DNA-bd_sf"/>
</dbReference>
<dbReference type="EMBL" id="MKIE01000002">
    <property type="protein sequence ID" value="OHW62969.1"/>
    <property type="molecule type" value="Genomic_DNA"/>
</dbReference>
<comment type="caution">
    <text evidence="6">The sequence shown here is derived from an EMBL/GenBank/DDBJ whole genome shotgun (WGS) entry which is preliminary data.</text>
</comment>